<dbReference type="GO" id="GO:0005737">
    <property type="term" value="C:cytoplasm"/>
    <property type="evidence" value="ECO:0007669"/>
    <property type="project" value="UniProtKB-SubCell"/>
</dbReference>
<comment type="catalytic activity">
    <reaction evidence="17">
        <text>a 5'-end (N(7)-methyl 5'-triphosphoguanosine)-ribonucleoside in snRNA + S-adenosyl-L-methionine = a 5'-end (N(2),N(7)-dimethyl 5'-triphosphoguanosine)-ribonucleoside in snRNA + S-adenosyl-L-homocysteine + H(+)</text>
        <dbReference type="Rhea" id="RHEA:78471"/>
        <dbReference type="Rhea" id="RHEA-COMP:19085"/>
        <dbReference type="Rhea" id="RHEA-COMP:19087"/>
        <dbReference type="ChEBI" id="CHEBI:15378"/>
        <dbReference type="ChEBI" id="CHEBI:57856"/>
        <dbReference type="ChEBI" id="CHEBI:59789"/>
        <dbReference type="ChEBI" id="CHEBI:156461"/>
        <dbReference type="ChEBI" id="CHEBI:172880"/>
    </reaction>
    <physiologicalReaction direction="left-to-right" evidence="17">
        <dbReference type="Rhea" id="RHEA:78472"/>
    </physiologicalReaction>
</comment>
<dbReference type="STRING" id="56857.A0A200PY43"/>
<proteinExistence type="inferred from homology"/>
<dbReference type="SUPFAM" id="SSF53335">
    <property type="entry name" value="S-adenosyl-L-methionine-dependent methyltransferases"/>
    <property type="match status" value="1"/>
</dbReference>
<evidence type="ECO:0000256" key="16">
    <source>
        <dbReference type="ARBA" id="ARBA00048763"/>
    </source>
</evidence>
<evidence type="ECO:0000256" key="15">
    <source>
        <dbReference type="ARBA" id="ARBA00048740"/>
    </source>
</evidence>
<evidence type="ECO:0000256" key="12">
    <source>
        <dbReference type="ARBA" id="ARBA00023242"/>
    </source>
</evidence>
<keyword evidence="12" id="KW-0539">Nucleus</keyword>
<evidence type="ECO:0000256" key="5">
    <source>
        <dbReference type="ARBA" id="ARBA00022490"/>
    </source>
</evidence>
<dbReference type="InParanoid" id="A0A200PY43"/>
<name>A0A200PY43_MACCD</name>
<keyword evidence="25" id="KW-1185">Reference proteome</keyword>
<reference evidence="24 25" key="1">
    <citation type="journal article" date="2017" name="Mol. Plant">
        <title>The Genome of Medicinal Plant Macleaya cordata Provides New Insights into Benzylisoquinoline Alkaloids Metabolism.</title>
        <authorList>
            <person name="Liu X."/>
            <person name="Liu Y."/>
            <person name="Huang P."/>
            <person name="Ma Y."/>
            <person name="Qing Z."/>
            <person name="Tang Q."/>
            <person name="Cao H."/>
            <person name="Cheng P."/>
            <person name="Zheng Y."/>
            <person name="Yuan Z."/>
            <person name="Zhou Y."/>
            <person name="Liu J."/>
            <person name="Tang Z."/>
            <person name="Zhuo Y."/>
            <person name="Zhang Y."/>
            <person name="Yu L."/>
            <person name="Huang J."/>
            <person name="Yang P."/>
            <person name="Peng Q."/>
            <person name="Zhang J."/>
            <person name="Jiang W."/>
            <person name="Zhang Z."/>
            <person name="Lin K."/>
            <person name="Ro D.K."/>
            <person name="Chen X."/>
            <person name="Xiong X."/>
            <person name="Shang Y."/>
            <person name="Huang S."/>
            <person name="Zeng J."/>
        </authorList>
    </citation>
    <scope>NUCLEOTIDE SEQUENCE [LARGE SCALE GENOMIC DNA]</scope>
    <source>
        <strain evidence="25">cv. BLH2017</strain>
        <tissue evidence="24">Root</tissue>
    </source>
</reference>
<evidence type="ECO:0000256" key="7">
    <source>
        <dbReference type="ARBA" id="ARBA00022603"/>
    </source>
</evidence>
<keyword evidence="9" id="KW-0949">S-adenosyl-L-methionine</keyword>
<dbReference type="AlphaFoldDB" id="A0A200PY43"/>
<dbReference type="OrthoDB" id="194443at2759"/>
<comment type="catalytic activity">
    <reaction evidence="15">
        <text>a 5'-end (N(7)-methyl 5'-triphosphoguanosine)-ribonucleoside in snoRNA + S-adenosyl-L-methionine = a 5'-end (N(2),N(7)-dimethyl 5'-triphosphoguanosine)-ribonucleoside in snoRNA + S-adenosyl-L-homocysteine + H(+)</text>
        <dbReference type="Rhea" id="RHEA:78475"/>
        <dbReference type="Rhea" id="RHEA-COMP:19086"/>
        <dbReference type="Rhea" id="RHEA-COMP:19088"/>
        <dbReference type="ChEBI" id="CHEBI:15378"/>
        <dbReference type="ChEBI" id="CHEBI:57856"/>
        <dbReference type="ChEBI" id="CHEBI:59789"/>
        <dbReference type="ChEBI" id="CHEBI:156461"/>
        <dbReference type="ChEBI" id="CHEBI:172880"/>
    </reaction>
    <physiologicalReaction direction="left-to-right" evidence="15">
        <dbReference type="Rhea" id="RHEA:78476"/>
    </physiologicalReaction>
</comment>
<dbReference type="PANTHER" id="PTHR14741:SF41">
    <property type="entry name" value="TRIMETHYLGUANOSINE SYNTHASE"/>
    <property type="match status" value="1"/>
</dbReference>
<evidence type="ECO:0000256" key="6">
    <source>
        <dbReference type="ARBA" id="ARBA00022553"/>
    </source>
</evidence>
<comment type="subcellular location">
    <subcellularLocation>
        <location evidence="2">Cytoplasm</location>
    </subcellularLocation>
    <subcellularLocation>
        <location evidence="1">Nucleus</location>
        <location evidence="1">Cajal body</location>
    </subcellularLocation>
    <subcellularLocation>
        <location evidence="3">Nucleus</location>
        <location evidence="3">Nucleolus</location>
    </subcellularLocation>
</comment>
<feature type="compositionally biased region" description="Polar residues" evidence="23">
    <location>
        <begin position="43"/>
        <end position="52"/>
    </location>
</feature>
<keyword evidence="8 24" id="KW-0808">Transferase</keyword>
<evidence type="ECO:0000256" key="22">
    <source>
        <dbReference type="ARBA" id="ARBA00081504"/>
    </source>
</evidence>
<evidence type="ECO:0000256" key="14">
    <source>
        <dbReference type="ARBA" id="ARBA00047418"/>
    </source>
</evidence>
<comment type="caution">
    <text evidence="24">The sequence shown here is derived from an EMBL/GenBank/DDBJ whole genome shotgun (WGS) entry which is preliminary data.</text>
</comment>
<evidence type="ECO:0000256" key="3">
    <source>
        <dbReference type="ARBA" id="ARBA00004604"/>
    </source>
</evidence>
<organism evidence="24 25">
    <name type="scientific">Macleaya cordata</name>
    <name type="common">Five-seeded plume-poppy</name>
    <name type="synonym">Bocconia cordata</name>
    <dbReference type="NCBI Taxonomy" id="56857"/>
    <lineage>
        <taxon>Eukaryota</taxon>
        <taxon>Viridiplantae</taxon>
        <taxon>Streptophyta</taxon>
        <taxon>Embryophyta</taxon>
        <taxon>Tracheophyta</taxon>
        <taxon>Spermatophyta</taxon>
        <taxon>Magnoliopsida</taxon>
        <taxon>Ranunculales</taxon>
        <taxon>Papaveraceae</taxon>
        <taxon>Papaveroideae</taxon>
        <taxon>Macleaya</taxon>
    </lineage>
</organism>
<evidence type="ECO:0000256" key="23">
    <source>
        <dbReference type="SAM" id="MobiDB-lite"/>
    </source>
</evidence>
<keyword evidence="10" id="KW-0805">Transcription regulation</keyword>
<keyword evidence="6" id="KW-0597">Phosphoprotein</keyword>
<accession>A0A200PY43</accession>
<comment type="catalytic activity">
    <reaction evidence="16">
        <text>a 5'-end (N(2),N(7)-dimethyl 5'-triphosphoguanosine)-ribonucleoside in snRNA + S-adenosyl-L-methionine = a 5'-end (N(2),N(2),N(7)-trimethyl 5'-triphosphoguanosine)-ribonucleoside in snRNA + S-adenosyl-L-homocysteine + H(+)</text>
        <dbReference type="Rhea" id="RHEA:78479"/>
        <dbReference type="Rhea" id="RHEA-COMP:19087"/>
        <dbReference type="Rhea" id="RHEA-COMP:19089"/>
        <dbReference type="ChEBI" id="CHEBI:15378"/>
        <dbReference type="ChEBI" id="CHEBI:57856"/>
        <dbReference type="ChEBI" id="CHEBI:59789"/>
        <dbReference type="ChEBI" id="CHEBI:167623"/>
        <dbReference type="ChEBI" id="CHEBI:172880"/>
    </reaction>
    <physiologicalReaction direction="left-to-right" evidence="16">
        <dbReference type="Rhea" id="RHEA:78480"/>
    </physiologicalReaction>
</comment>
<evidence type="ECO:0000313" key="24">
    <source>
        <dbReference type="EMBL" id="OVA03163.1"/>
    </source>
</evidence>
<evidence type="ECO:0000256" key="17">
    <source>
        <dbReference type="ARBA" id="ARBA00049075"/>
    </source>
</evidence>
<evidence type="ECO:0000313" key="25">
    <source>
        <dbReference type="Proteomes" id="UP000195402"/>
    </source>
</evidence>
<feature type="region of interest" description="Disordered" evidence="23">
    <location>
        <begin position="13"/>
        <end position="53"/>
    </location>
</feature>
<dbReference type="CDD" id="cd02440">
    <property type="entry name" value="AdoMet_MTases"/>
    <property type="match status" value="1"/>
</dbReference>
<keyword evidence="11" id="KW-0804">Transcription</keyword>
<feature type="compositionally biased region" description="Basic and acidic residues" evidence="23">
    <location>
        <begin position="13"/>
        <end position="30"/>
    </location>
</feature>
<keyword evidence="5" id="KW-0963">Cytoplasm</keyword>
<evidence type="ECO:0000256" key="21">
    <source>
        <dbReference type="ARBA" id="ARBA00079339"/>
    </source>
</evidence>
<comment type="subunit">
    <text evidence="20">May form homooligomers. Interacts with CREBBP/CBP, EED/WAIT1, EP300/P300, NCOA6/PRIP, PPARBP/PBP and SMN.</text>
</comment>
<dbReference type="EMBL" id="MVGT01003820">
    <property type="protein sequence ID" value="OVA03163.1"/>
    <property type="molecule type" value="Genomic_DNA"/>
</dbReference>
<dbReference type="Pfam" id="PF09445">
    <property type="entry name" value="Methyltransf_15"/>
    <property type="match status" value="1"/>
</dbReference>
<dbReference type="GO" id="GO:0071164">
    <property type="term" value="F:RNA cap trimethylguanosine synthase activity"/>
    <property type="evidence" value="ECO:0007669"/>
    <property type="project" value="TreeGrafter"/>
</dbReference>
<protein>
    <recommendedName>
        <fullName evidence="4">Trimethylguanosine synthase</fullName>
    </recommendedName>
    <alternativeName>
        <fullName evidence="18">Cap-specific guanine-N(2) methyltransferase</fullName>
    </alternativeName>
    <alternativeName>
        <fullName evidence="21">Nuclear receptor coactivator 6-interacting protein</fullName>
    </alternativeName>
    <alternativeName>
        <fullName evidence="22">PRIP-interacting protein with methyltransferase motif</fullName>
    </alternativeName>
</protein>
<evidence type="ECO:0000256" key="1">
    <source>
        <dbReference type="ARBA" id="ARBA00004408"/>
    </source>
</evidence>
<dbReference type="FunFam" id="3.40.50.150:FF:000066">
    <property type="entry name" value="Trimethylguanosine synthase 1"/>
    <property type="match status" value="1"/>
</dbReference>
<feature type="compositionally biased region" description="Basic residues" evidence="23">
    <location>
        <begin position="32"/>
        <end position="42"/>
    </location>
</feature>
<evidence type="ECO:0000256" key="8">
    <source>
        <dbReference type="ARBA" id="ARBA00022679"/>
    </source>
</evidence>
<gene>
    <name evidence="24" type="ORF">BVC80_8085g2</name>
</gene>
<dbReference type="PANTHER" id="PTHR14741">
    <property type="entry name" value="S-ADENOSYLMETHIONINE-DEPENDENT METHYLTRANSFERASE RELATED"/>
    <property type="match status" value="1"/>
</dbReference>
<evidence type="ECO:0000256" key="2">
    <source>
        <dbReference type="ARBA" id="ARBA00004496"/>
    </source>
</evidence>
<dbReference type="GO" id="GO:0005730">
    <property type="term" value="C:nucleolus"/>
    <property type="evidence" value="ECO:0007669"/>
    <property type="project" value="UniProtKB-SubCell"/>
</dbReference>
<comment type="similarity">
    <text evidence="13">Belongs to the methyltransferase superfamily. Trimethylguanosine synthase family.</text>
</comment>
<evidence type="ECO:0000256" key="11">
    <source>
        <dbReference type="ARBA" id="ARBA00023163"/>
    </source>
</evidence>
<dbReference type="Proteomes" id="UP000195402">
    <property type="component" value="Unassembled WGS sequence"/>
</dbReference>
<evidence type="ECO:0000256" key="13">
    <source>
        <dbReference type="ARBA" id="ARBA00025783"/>
    </source>
</evidence>
<evidence type="ECO:0000256" key="20">
    <source>
        <dbReference type="ARBA" id="ARBA00064494"/>
    </source>
</evidence>
<evidence type="ECO:0000256" key="19">
    <source>
        <dbReference type="ARBA" id="ARBA00057179"/>
    </source>
</evidence>
<dbReference type="InterPro" id="IPR019012">
    <property type="entry name" value="RNA_cap_Gua-N2-MeTrfase"/>
</dbReference>
<comment type="catalytic activity">
    <reaction evidence="14">
        <text>a 5'-end (N(2),N(7)-dimethyl 5'-triphosphoguanosine)-ribonucleoside in snoRNA + S-adenosyl-L-methionine = a 5'-end (N(2),N(2),N(7)-trimethyl 5'-triphosphoguanosine)-ribonucleoside in snoRNA + S-adenosyl-L-homocysteine + H(+)</text>
        <dbReference type="Rhea" id="RHEA:78507"/>
        <dbReference type="Rhea" id="RHEA-COMP:19088"/>
        <dbReference type="Rhea" id="RHEA-COMP:19090"/>
        <dbReference type="ChEBI" id="CHEBI:15378"/>
        <dbReference type="ChEBI" id="CHEBI:57856"/>
        <dbReference type="ChEBI" id="CHEBI:59789"/>
        <dbReference type="ChEBI" id="CHEBI:167623"/>
        <dbReference type="ChEBI" id="CHEBI:172880"/>
    </reaction>
    <physiologicalReaction direction="left-to-right" evidence="14">
        <dbReference type="Rhea" id="RHEA:78508"/>
    </physiologicalReaction>
</comment>
<dbReference type="FunCoup" id="A0A200PY43">
    <property type="interactions" value="329"/>
</dbReference>
<keyword evidence="7 24" id="KW-0489">Methyltransferase</keyword>
<dbReference type="Gene3D" id="3.40.50.150">
    <property type="entry name" value="Vaccinia Virus protein VP39"/>
    <property type="match status" value="1"/>
</dbReference>
<evidence type="ECO:0000256" key="10">
    <source>
        <dbReference type="ARBA" id="ARBA00023015"/>
    </source>
</evidence>
<evidence type="ECO:0000256" key="9">
    <source>
        <dbReference type="ARBA" id="ARBA00022691"/>
    </source>
</evidence>
<comment type="function">
    <text evidence="19">Catalyzes the 2 serial methylation steps for the conversion of the 7-monomethylguanosine (m(7)G) caps of snRNAs and snoRNAs to a 2,2,7-trimethylguanosine (m(2,2,7)G) cap structure. The enzyme is specific for guanine, and N7 methylation must precede N2 methylation. Hypermethylation of the m7G cap of U snRNAs leads to their concentration in nuclear foci, their colocalization with coilin and the formation of canonical Cajal bodies (CBs). Plays a role in transcriptional regulation.</text>
</comment>
<dbReference type="InterPro" id="IPR029063">
    <property type="entry name" value="SAM-dependent_MTases_sf"/>
</dbReference>
<dbReference type="GO" id="GO:0015030">
    <property type="term" value="C:Cajal body"/>
    <property type="evidence" value="ECO:0007669"/>
    <property type="project" value="UniProtKB-SubCell"/>
</dbReference>
<evidence type="ECO:0000256" key="18">
    <source>
        <dbReference type="ARBA" id="ARBA00049790"/>
    </source>
</evidence>
<evidence type="ECO:0000256" key="4">
    <source>
        <dbReference type="ARBA" id="ARBA00018517"/>
    </source>
</evidence>
<sequence length="410" mass="46452">MFDYFYSGYHQDTERGERNKSEKDEYEMPRRATSRRRKRKRINQQVETTPKQSMAVVEEGKGTISRLVRKYWLQRYNLFSMYDDGIKMDEEGWFSVTPEEIAIRHAERSGGGTIIDCFSGVGGNSIQFAKTCYHVVAIDIDPKKVALAFNNAKIYGVEDYIDFVIGDFFQLSSSLKADVMFLSPPWGGPTYSTVDQFTLDLLKPKDGYSIFQAAQKITPNIIMFLPRNVDLQQVEELSWLSSPPLNLEVEENYVQGNLKGITAYFGSTAMASTLHQRTNKRTLATYVDYIAYTCSVLGICHSIGRMEPFGAQFPAHLYDCMPVSNTDDDGWSSSLDICLYRNVTESRKSTRYNSKEKGETCVKETPTKIAKLLWPGYFSQLLPCCCSFIELDCSPLLTFNLSIVGGLGTL</sequence>